<dbReference type="AlphaFoldDB" id="A0A2H9T7W5"/>
<proteinExistence type="predicted"/>
<name>A0A2H9T7W5_9ZZZZ</name>
<sequence>MDADEALGELKIRNHAGFKKVLEAVRDALRDTDFEDNLYTLDQG</sequence>
<organism evidence="1">
    <name type="scientific">invertebrate metagenome</name>
    <dbReference type="NCBI Taxonomy" id="1711999"/>
    <lineage>
        <taxon>unclassified sequences</taxon>
        <taxon>metagenomes</taxon>
        <taxon>organismal metagenomes</taxon>
    </lineage>
</organism>
<comment type="caution">
    <text evidence="1">The sequence shown here is derived from an EMBL/GenBank/DDBJ whole genome shotgun (WGS) entry which is preliminary data.</text>
</comment>
<reference evidence="1" key="1">
    <citation type="journal article" date="2017" name="Appl. Environ. Microbiol.">
        <title>Molecular characterization of an Endozoicomonas-like organism causing infection in king scallop Pecten maximus L.</title>
        <authorList>
            <person name="Cano I."/>
            <person name="van Aerle R."/>
            <person name="Ross S."/>
            <person name="Verner-Jeffreys D.W."/>
            <person name="Paley R.K."/>
            <person name="Rimmer G."/>
            <person name="Ryder D."/>
            <person name="Hooper P."/>
            <person name="Stone D."/>
            <person name="Feist S.W."/>
        </authorList>
    </citation>
    <scope>NUCLEOTIDE SEQUENCE</scope>
</reference>
<dbReference type="EMBL" id="NSIT01000080">
    <property type="protein sequence ID" value="PJE79279.1"/>
    <property type="molecule type" value="Genomic_DNA"/>
</dbReference>
<dbReference type="EMBL" id="NSIT01000009">
    <property type="protein sequence ID" value="PJE80650.1"/>
    <property type="molecule type" value="Genomic_DNA"/>
</dbReference>
<accession>A0A2H9T7W5</accession>
<protein>
    <submittedName>
        <fullName evidence="1">Uncharacterized protein</fullName>
    </submittedName>
</protein>
<evidence type="ECO:0000313" key="1">
    <source>
        <dbReference type="EMBL" id="PJE79279.1"/>
    </source>
</evidence>
<gene>
    <name evidence="2" type="ORF">CI610_00311</name>
    <name evidence="1" type="ORF">CI610_01744</name>
</gene>
<evidence type="ECO:0000313" key="2">
    <source>
        <dbReference type="EMBL" id="PJE80650.1"/>
    </source>
</evidence>